<protein>
    <submittedName>
        <fullName evidence="15">TonB-linked outer membrane protein, SusC/RagA family</fullName>
    </submittedName>
</protein>
<feature type="signal peptide" evidence="12">
    <location>
        <begin position="1"/>
        <end position="20"/>
    </location>
</feature>
<dbReference type="Gene3D" id="2.40.170.20">
    <property type="entry name" value="TonB-dependent receptor, beta-barrel domain"/>
    <property type="match status" value="1"/>
</dbReference>
<dbReference type="PANTHER" id="PTHR30069:SF29">
    <property type="entry name" value="HEMOGLOBIN AND HEMOGLOBIN-HAPTOGLOBIN-BINDING PROTEIN 1-RELATED"/>
    <property type="match status" value="1"/>
</dbReference>
<keyword evidence="2 10" id="KW-0813">Transport</keyword>
<dbReference type="GO" id="GO:0009279">
    <property type="term" value="C:cell outer membrane"/>
    <property type="evidence" value="ECO:0007669"/>
    <property type="project" value="UniProtKB-SubCell"/>
</dbReference>
<comment type="similarity">
    <text evidence="10 11">Belongs to the TonB-dependent receptor family.</text>
</comment>
<dbReference type="PANTHER" id="PTHR30069">
    <property type="entry name" value="TONB-DEPENDENT OUTER MEMBRANE RECEPTOR"/>
    <property type="match status" value="1"/>
</dbReference>
<dbReference type="InterPro" id="IPR000531">
    <property type="entry name" value="Beta-barrel_TonB"/>
</dbReference>
<evidence type="ECO:0000256" key="9">
    <source>
        <dbReference type="ARBA" id="ARBA00023237"/>
    </source>
</evidence>
<keyword evidence="7 10" id="KW-0472">Membrane</keyword>
<dbReference type="Pfam" id="PF07715">
    <property type="entry name" value="Plug"/>
    <property type="match status" value="1"/>
</dbReference>
<dbReference type="InterPro" id="IPR037066">
    <property type="entry name" value="Plug_dom_sf"/>
</dbReference>
<evidence type="ECO:0000256" key="11">
    <source>
        <dbReference type="RuleBase" id="RU003357"/>
    </source>
</evidence>
<keyword evidence="4 10" id="KW-0812">Transmembrane</keyword>
<evidence type="ECO:0000256" key="5">
    <source>
        <dbReference type="ARBA" id="ARBA00022729"/>
    </source>
</evidence>
<evidence type="ECO:0000256" key="6">
    <source>
        <dbReference type="ARBA" id="ARBA00023077"/>
    </source>
</evidence>
<dbReference type="InterPro" id="IPR039426">
    <property type="entry name" value="TonB-dep_rcpt-like"/>
</dbReference>
<keyword evidence="6 11" id="KW-0798">TonB box</keyword>
<dbReference type="NCBIfam" id="TIGR04057">
    <property type="entry name" value="SusC_RagA_signa"/>
    <property type="match status" value="1"/>
</dbReference>
<feature type="chain" id="PRO_5012794396" evidence="12">
    <location>
        <begin position="21"/>
        <end position="1062"/>
    </location>
</feature>
<keyword evidence="8" id="KW-0675">Receptor</keyword>
<dbReference type="Proteomes" id="UP000185221">
    <property type="component" value="Unassembled WGS sequence"/>
</dbReference>
<sequence>MKKNLLAFLLMIFFAQSVFAQSKSISGTVTSSEDGLGLPGVSVLVKGTTNGTITGIDGEYTIQLPAGRDVLQFSFVGMRSVEVTVGNESTIDVVLDPDVKALNEVIVTALGVSRDDRSVGAAIQSVKGEDLTATRNSNVVGNLAGKVAGVQVIGSSGAAIGGTQNIRLRGINTLGGGSPLFVVDGTPISNSSFSPSGDYAGRDYGNLAADINPDDIESVSVLKGPSAAALYGNRAANGVIIITTKKGNKKKGLGIEINQSTTLENVYVLPEYQNEYAGGYTQDFLTFEYDPAIHPESWSSFDGQKMLNYAADESWGPRMDGTLIRHWDSWLEGPQFGELRALTPNPDNVRNFFETGVTANTGVAFSAGDEKSNFRVSLNNINQKGVMPGSELTKNNVSFNGSQELNDRLSVGLNFNFTGTKANGRPASGYTGRNPVNSFNQWFQRQIDMDRLAQYRNPDGTYRSWNLRSPTNTRPLYWNNPYYEAYENAPEDSRDRVFGNFNLTYKLNDALKVSGFIRSDFYNQKIEERIASGGLDLDSYSVSQRIGREDNYEILFQYDKMFGEFSVTANAGGNIRRNLYSYMYQGTVGGLAVPDYYNIDASVDRPATDSYKSNKTVRSVYGNVSLGYQNTIFLDATLRNDWSSALPKANNSYLYPSITSSFVFTELLGGGGNFLSFGKLRASYAQVGSDIGPYEIAQIYNVSTPYGSFPNLQVPNTAANPNLRPALSSSYEAGVDLRFWNGKVNFDLTFYRNDNKDQILNLTVPGSSGFSGALVNAGNIRSEGVELSIGGTPIQKRDFTWDVSLNLAHNTSKVIELAAGLDNRQLQSAYWGMSINAKVGEEWGTLIGTGFKYADNGLPIINEDGSYVKERNIDLGTTLPTATGGFTNTFRYKNFDLTAFIEFQAGGQFYSVTKMFNAYSGLGLETAGLNDKGNPLRDPVEDGGGVRVDGALEDGTPTTVYVDAYDHFSGMFGLHENWIYDASYVKLREIRLGYSLPARLVDRSPFHTVNVAFIAKNLWLIHTNVPGLDPSEFGSGANGYAYFESGQLPGVRSLGFNVRLGL</sequence>
<keyword evidence="3 10" id="KW-1134">Transmembrane beta strand</keyword>
<dbReference type="SUPFAM" id="SSF56935">
    <property type="entry name" value="Porins"/>
    <property type="match status" value="1"/>
</dbReference>
<proteinExistence type="inferred from homology"/>
<dbReference type="Gene3D" id="2.60.40.1120">
    <property type="entry name" value="Carboxypeptidase-like, regulatory domain"/>
    <property type="match status" value="1"/>
</dbReference>
<keyword evidence="16" id="KW-1185">Reference proteome</keyword>
<gene>
    <name evidence="15" type="ORF">SAMN05444394_3817</name>
</gene>
<comment type="subcellular location">
    <subcellularLocation>
        <location evidence="1 10">Cell outer membrane</location>
        <topology evidence="1 10">Multi-pass membrane protein</topology>
    </subcellularLocation>
</comment>
<dbReference type="Gene3D" id="2.170.130.10">
    <property type="entry name" value="TonB-dependent receptor, plug domain"/>
    <property type="match status" value="1"/>
</dbReference>
<dbReference type="EMBL" id="FSRC01000003">
    <property type="protein sequence ID" value="SIO18675.1"/>
    <property type="molecule type" value="Genomic_DNA"/>
</dbReference>
<keyword evidence="9 10" id="KW-0998">Cell outer membrane</keyword>
<evidence type="ECO:0000259" key="13">
    <source>
        <dbReference type="Pfam" id="PF00593"/>
    </source>
</evidence>
<dbReference type="InterPro" id="IPR008969">
    <property type="entry name" value="CarboxyPept-like_regulatory"/>
</dbReference>
<name>A0A1N6HGE6_9BACT</name>
<dbReference type="AlphaFoldDB" id="A0A1N6HGE6"/>
<dbReference type="InterPro" id="IPR023996">
    <property type="entry name" value="TonB-dep_OMP_SusC/RagA"/>
</dbReference>
<dbReference type="GO" id="GO:0015344">
    <property type="term" value="F:siderophore uptake transmembrane transporter activity"/>
    <property type="evidence" value="ECO:0007669"/>
    <property type="project" value="TreeGrafter"/>
</dbReference>
<dbReference type="Pfam" id="PF00593">
    <property type="entry name" value="TonB_dep_Rec_b-barrel"/>
    <property type="match status" value="1"/>
</dbReference>
<evidence type="ECO:0000256" key="1">
    <source>
        <dbReference type="ARBA" id="ARBA00004571"/>
    </source>
</evidence>
<evidence type="ECO:0000256" key="8">
    <source>
        <dbReference type="ARBA" id="ARBA00023170"/>
    </source>
</evidence>
<reference evidence="16" key="1">
    <citation type="submission" date="2016-11" db="EMBL/GenBank/DDBJ databases">
        <authorList>
            <person name="Varghese N."/>
            <person name="Submissions S."/>
        </authorList>
    </citation>
    <scope>NUCLEOTIDE SEQUENCE [LARGE SCALE GENOMIC DNA]</scope>
    <source>
        <strain evidence="16">DSM 15292</strain>
    </source>
</reference>
<dbReference type="SUPFAM" id="SSF49464">
    <property type="entry name" value="Carboxypeptidase regulatory domain-like"/>
    <property type="match status" value="1"/>
</dbReference>
<evidence type="ECO:0000256" key="7">
    <source>
        <dbReference type="ARBA" id="ARBA00023136"/>
    </source>
</evidence>
<evidence type="ECO:0000256" key="2">
    <source>
        <dbReference type="ARBA" id="ARBA00022448"/>
    </source>
</evidence>
<evidence type="ECO:0000256" key="4">
    <source>
        <dbReference type="ARBA" id="ARBA00022692"/>
    </source>
</evidence>
<evidence type="ECO:0000313" key="16">
    <source>
        <dbReference type="Proteomes" id="UP000185221"/>
    </source>
</evidence>
<keyword evidence="5 12" id="KW-0732">Signal</keyword>
<dbReference type="InterPro" id="IPR023997">
    <property type="entry name" value="TonB-dep_OMP_SusC/RagA_CS"/>
</dbReference>
<evidence type="ECO:0000256" key="3">
    <source>
        <dbReference type="ARBA" id="ARBA00022452"/>
    </source>
</evidence>
<evidence type="ECO:0000259" key="14">
    <source>
        <dbReference type="Pfam" id="PF07715"/>
    </source>
</evidence>
<feature type="domain" description="TonB-dependent receptor-like beta-barrel" evidence="13">
    <location>
        <begin position="451"/>
        <end position="888"/>
    </location>
</feature>
<evidence type="ECO:0000256" key="12">
    <source>
        <dbReference type="SAM" id="SignalP"/>
    </source>
</evidence>
<dbReference type="Pfam" id="PF13715">
    <property type="entry name" value="CarbopepD_reg_2"/>
    <property type="match status" value="1"/>
</dbReference>
<dbReference type="STRING" id="226505.SAMN05444394_3817"/>
<feature type="domain" description="TonB-dependent receptor plug" evidence="14">
    <location>
        <begin position="117"/>
        <end position="239"/>
    </location>
</feature>
<dbReference type="InterPro" id="IPR012910">
    <property type="entry name" value="Plug_dom"/>
</dbReference>
<dbReference type="PROSITE" id="PS52016">
    <property type="entry name" value="TONB_DEPENDENT_REC_3"/>
    <property type="match status" value="1"/>
</dbReference>
<organism evidence="15 16">
    <name type="scientific">Algoriphagus halophilus</name>
    <dbReference type="NCBI Taxonomy" id="226505"/>
    <lineage>
        <taxon>Bacteria</taxon>
        <taxon>Pseudomonadati</taxon>
        <taxon>Bacteroidota</taxon>
        <taxon>Cytophagia</taxon>
        <taxon>Cytophagales</taxon>
        <taxon>Cyclobacteriaceae</taxon>
        <taxon>Algoriphagus</taxon>
    </lineage>
</organism>
<evidence type="ECO:0000313" key="15">
    <source>
        <dbReference type="EMBL" id="SIO18675.1"/>
    </source>
</evidence>
<accession>A0A1N6HGE6</accession>
<dbReference type="GO" id="GO:0044718">
    <property type="term" value="P:siderophore transmembrane transport"/>
    <property type="evidence" value="ECO:0007669"/>
    <property type="project" value="TreeGrafter"/>
</dbReference>
<dbReference type="InterPro" id="IPR036942">
    <property type="entry name" value="Beta-barrel_TonB_sf"/>
</dbReference>
<dbReference type="RefSeq" id="WP_074226573.1">
    <property type="nucleotide sequence ID" value="NZ_FSRC01000003.1"/>
</dbReference>
<evidence type="ECO:0000256" key="10">
    <source>
        <dbReference type="PROSITE-ProRule" id="PRU01360"/>
    </source>
</evidence>
<dbReference type="OrthoDB" id="9768177at2"/>
<dbReference type="NCBIfam" id="TIGR04056">
    <property type="entry name" value="OMP_RagA_SusC"/>
    <property type="match status" value="1"/>
</dbReference>